<protein>
    <submittedName>
        <fullName evidence="2">Uncharacterized protein</fullName>
    </submittedName>
</protein>
<accession>A0A5C3QDZ2</accession>
<evidence type="ECO:0000256" key="1">
    <source>
        <dbReference type="SAM" id="MobiDB-lite"/>
    </source>
</evidence>
<evidence type="ECO:0000313" key="3">
    <source>
        <dbReference type="Proteomes" id="UP000305067"/>
    </source>
</evidence>
<keyword evidence="3" id="KW-1185">Reference proteome</keyword>
<sequence>MNTDAVEALSELLPRFSSLQTLDIISRKRYVKFDSILSTLQWLPPDVKGQRSSTESPEFPQVRTVCPGLEDVSLQDFTIDSHSPQNVVQIMVYNKQKDPPATSEGTPQLSTTGTSPEGGHLQWARDLWERRVSHQS</sequence>
<dbReference type="EMBL" id="ML178834">
    <property type="protein sequence ID" value="TFK99299.1"/>
    <property type="molecule type" value="Genomic_DNA"/>
</dbReference>
<proteinExistence type="predicted"/>
<feature type="compositionally biased region" description="Polar residues" evidence="1">
    <location>
        <begin position="103"/>
        <end position="115"/>
    </location>
</feature>
<organism evidence="2 3">
    <name type="scientific">Pterulicium gracile</name>
    <dbReference type="NCBI Taxonomy" id="1884261"/>
    <lineage>
        <taxon>Eukaryota</taxon>
        <taxon>Fungi</taxon>
        <taxon>Dikarya</taxon>
        <taxon>Basidiomycota</taxon>
        <taxon>Agaricomycotina</taxon>
        <taxon>Agaricomycetes</taxon>
        <taxon>Agaricomycetidae</taxon>
        <taxon>Agaricales</taxon>
        <taxon>Pleurotineae</taxon>
        <taxon>Pterulaceae</taxon>
        <taxon>Pterulicium</taxon>
    </lineage>
</organism>
<dbReference type="Proteomes" id="UP000305067">
    <property type="component" value="Unassembled WGS sequence"/>
</dbReference>
<dbReference type="AlphaFoldDB" id="A0A5C3QDZ2"/>
<gene>
    <name evidence="2" type="ORF">BDV98DRAFT_176684</name>
</gene>
<reference evidence="2 3" key="1">
    <citation type="journal article" date="2019" name="Nat. Ecol. Evol.">
        <title>Megaphylogeny resolves global patterns of mushroom evolution.</title>
        <authorList>
            <person name="Varga T."/>
            <person name="Krizsan K."/>
            <person name="Foldi C."/>
            <person name="Dima B."/>
            <person name="Sanchez-Garcia M."/>
            <person name="Sanchez-Ramirez S."/>
            <person name="Szollosi G.J."/>
            <person name="Szarkandi J.G."/>
            <person name="Papp V."/>
            <person name="Albert L."/>
            <person name="Andreopoulos W."/>
            <person name="Angelini C."/>
            <person name="Antonin V."/>
            <person name="Barry K.W."/>
            <person name="Bougher N.L."/>
            <person name="Buchanan P."/>
            <person name="Buyck B."/>
            <person name="Bense V."/>
            <person name="Catcheside P."/>
            <person name="Chovatia M."/>
            <person name="Cooper J."/>
            <person name="Damon W."/>
            <person name="Desjardin D."/>
            <person name="Finy P."/>
            <person name="Geml J."/>
            <person name="Haridas S."/>
            <person name="Hughes K."/>
            <person name="Justo A."/>
            <person name="Karasinski D."/>
            <person name="Kautmanova I."/>
            <person name="Kiss B."/>
            <person name="Kocsube S."/>
            <person name="Kotiranta H."/>
            <person name="LaButti K.M."/>
            <person name="Lechner B.E."/>
            <person name="Liimatainen K."/>
            <person name="Lipzen A."/>
            <person name="Lukacs Z."/>
            <person name="Mihaltcheva S."/>
            <person name="Morgado L.N."/>
            <person name="Niskanen T."/>
            <person name="Noordeloos M.E."/>
            <person name="Ohm R.A."/>
            <person name="Ortiz-Santana B."/>
            <person name="Ovrebo C."/>
            <person name="Racz N."/>
            <person name="Riley R."/>
            <person name="Savchenko A."/>
            <person name="Shiryaev A."/>
            <person name="Soop K."/>
            <person name="Spirin V."/>
            <person name="Szebenyi C."/>
            <person name="Tomsovsky M."/>
            <person name="Tulloss R.E."/>
            <person name="Uehling J."/>
            <person name="Grigoriev I.V."/>
            <person name="Vagvolgyi C."/>
            <person name="Papp T."/>
            <person name="Martin F.M."/>
            <person name="Miettinen O."/>
            <person name="Hibbett D.S."/>
            <person name="Nagy L.G."/>
        </authorList>
    </citation>
    <scope>NUCLEOTIDE SEQUENCE [LARGE SCALE GENOMIC DNA]</scope>
    <source>
        <strain evidence="2 3">CBS 309.79</strain>
    </source>
</reference>
<name>A0A5C3QDZ2_9AGAR</name>
<feature type="region of interest" description="Disordered" evidence="1">
    <location>
        <begin position="95"/>
        <end position="124"/>
    </location>
</feature>
<evidence type="ECO:0000313" key="2">
    <source>
        <dbReference type="EMBL" id="TFK99299.1"/>
    </source>
</evidence>